<sequence>MALRIALLPMYFLLCVAAARGKEVLWGNKISPFHTVNESFCRSDVESCVTALGCLWLEVAQLPRRRMVERINAIFKQFQREINVSSECARLEMDETFANIEGAQSVLRDVREKLNAALALEAKIGERKDELLLNLASDEAVVVQMNDALLSIQAVAIQVLPIQAQCGKSQFFSLSTVKADVSKMKNFVEEEQSAKRIVASTISTLWEGNVTLLIETLKKMVKISVEIIDKKRDNDKKIRININCRNAIRVAREHWGHLANYMDTIGSVDKFCWRQRNVSDNITNQLLGKDFAKQLEGILSDMNALKTTVKQIRKERSRLALVKRKKEEGRQHSCTD</sequence>
<evidence type="ECO:0000313" key="2">
    <source>
        <dbReference type="EMBL" id="CCD20770.1"/>
    </source>
</evidence>
<dbReference type="VEuPathDB" id="TriTrypDB:TvY486_0036390"/>
<proteinExistence type="predicted"/>
<keyword evidence="1" id="KW-0732">Signal</keyword>
<evidence type="ECO:0000313" key="3">
    <source>
        <dbReference type="Proteomes" id="UP000009027"/>
    </source>
</evidence>
<gene>
    <name evidence="2" type="ORF">TvY486_0036390</name>
</gene>
<feature type="non-terminal residue" evidence="2">
    <location>
        <position position="336"/>
    </location>
</feature>
<dbReference type="AlphaFoldDB" id="F9WT77"/>
<protein>
    <submittedName>
        <fullName evidence="2">Uncharacterized protein</fullName>
    </submittedName>
</protein>
<name>F9WT77_TRYVY</name>
<dbReference type="Proteomes" id="UP000009027">
    <property type="component" value="Unassembled WGS sequence"/>
</dbReference>
<feature type="signal peptide" evidence="1">
    <location>
        <begin position="1"/>
        <end position="21"/>
    </location>
</feature>
<keyword evidence="3" id="KW-1185">Reference proteome</keyword>
<feature type="chain" id="PRO_5003395070" evidence="1">
    <location>
        <begin position="22"/>
        <end position="336"/>
    </location>
</feature>
<reference evidence="2 3" key="1">
    <citation type="journal article" date="2012" name="Proc. Natl. Acad. Sci. U.S.A.">
        <title>Antigenic diversity is generated by distinct evolutionary mechanisms in African trypanosome species.</title>
        <authorList>
            <person name="Jackson A.P."/>
            <person name="Berry A."/>
            <person name="Aslett M."/>
            <person name="Allison H.C."/>
            <person name="Burton P."/>
            <person name="Vavrova-Anderson J."/>
            <person name="Brown R."/>
            <person name="Browne H."/>
            <person name="Corton N."/>
            <person name="Hauser H."/>
            <person name="Gamble J."/>
            <person name="Gilderthorp R."/>
            <person name="Marcello L."/>
            <person name="McQuillan J."/>
            <person name="Otto T.D."/>
            <person name="Quail M.A."/>
            <person name="Sanders M.J."/>
            <person name="van Tonder A."/>
            <person name="Ginger M.L."/>
            <person name="Field M.C."/>
            <person name="Barry J.D."/>
            <person name="Hertz-Fowler C."/>
            <person name="Berriman M."/>
        </authorList>
    </citation>
    <scope>NUCLEOTIDE SEQUENCE</scope>
    <source>
        <strain evidence="2 3">Y486</strain>
    </source>
</reference>
<accession>F9WT77</accession>
<evidence type="ECO:0000256" key="1">
    <source>
        <dbReference type="SAM" id="SignalP"/>
    </source>
</evidence>
<dbReference type="EMBL" id="CAEX01006283">
    <property type="protein sequence ID" value="CCD20770.1"/>
    <property type="molecule type" value="Genomic_DNA"/>
</dbReference>
<organism evidence="2 3">
    <name type="scientific">Trypanosoma vivax (strain Y486)</name>
    <dbReference type="NCBI Taxonomy" id="1055687"/>
    <lineage>
        <taxon>Eukaryota</taxon>
        <taxon>Discoba</taxon>
        <taxon>Euglenozoa</taxon>
        <taxon>Kinetoplastea</taxon>
        <taxon>Metakinetoplastina</taxon>
        <taxon>Trypanosomatida</taxon>
        <taxon>Trypanosomatidae</taxon>
        <taxon>Trypanosoma</taxon>
        <taxon>Duttonella</taxon>
    </lineage>
</organism>